<evidence type="ECO:0000313" key="2">
    <source>
        <dbReference type="EMBL" id="AWM77461.1"/>
    </source>
</evidence>
<dbReference type="InterPro" id="IPR004045">
    <property type="entry name" value="Glutathione_S-Trfase_N"/>
</dbReference>
<reference evidence="3" key="1">
    <citation type="submission" date="2018-05" db="EMBL/GenBank/DDBJ databases">
        <title>Genome sequencing of Phenylobacterium sp. HYN0004.</title>
        <authorList>
            <person name="Yi H."/>
            <person name="Baek C."/>
        </authorList>
    </citation>
    <scope>NUCLEOTIDE SEQUENCE [LARGE SCALE GENOMIC DNA]</scope>
    <source>
        <strain evidence="3">HYN0004</strain>
    </source>
</reference>
<dbReference type="EMBL" id="CP029479">
    <property type="protein sequence ID" value="AWM77461.1"/>
    <property type="molecule type" value="Genomic_DNA"/>
</dbReference>
<dbReference type="InterPro" id="IPR036282">
    <property type="entry name" value="Glutathione-S-Trfase_C_sf"/>
</dbReference>
<dbReference type="Proteomes" id="UP000247763">
    <property type="component" value="Chromosome"/>
</dbReference>
<keyword evidence="2" id="KW-0808">Transferase</keyword>
<proteinExistence type="predicted"/>
<sequence>MHLCFPDPGMTGVAMGRYRILGGPGSPYSLKLRAALRCRRIPHDWIVPPGYLGQGGELKAAGKGMIPVMQLPDGRYWADTTPMILALEEMHPRERSLLPEDPGDRFLALLVEDFADEWLVQPLFDFRWDAEADQDFCARRQMAGWLGAMPRAQFDEIIERFRARQTGVLARLGDREVNRPLLRSTYGEVLAAIEAQVEVSRFLFGGRPSIGDIGLFGQLSQCAIDPSASTIMRRDAVRTFQWVQDLDDASGIEGEWRDPASPLGPGLEGLLTLIGEVFLPYMAANAAADRSGAPTVSVTLRGMPFVARTASYRSECLGWLKLALSEALAAGAADLEPTLRRFGCWDALQLEPGERETIAPMSPESTGRRSGLF</sequence>
<protein>
    <submittedName>
        <fullName evidence="2">Glutathione S-transferase</fullName>
    </submittedName>
</protein>
<dbReference type="SUPFAM" id="SSF47616">
    <property type="entry name" value="GST C-terminal domain-like"/>
    <property type="match status" value="1"/>
</dbReference>
<organism evidence="2 3">
    <name type="scientific">Phenylobacterium parvum</name>
    <dbReference type="NCBI Taxonomy" id="2201350"/>
    <lineage>
        <taxon>Bacteria</taxon>
        <taxon>Pseudomonadati</taxon>
        <taxon>Pseudomonadota</taxon>
        <taxon>Alphaproteobacteria</taxon>
        <taxon>Caulobacterales</taxon>
        <taxon>Caulobacteraceae</taxon>
        <taxon>Phenylobacterium</taxon>
    </lineage>
</organism>
<dbReference type="SUPFAM" id="SSF52833">
    <property type="entry name" value="Thioredoxin-like"/>
    <property type="match status" value="1"/>
</dbReference>
<dbReference type="Gene3D" id="3.40.30.10">
    <property type="entry name" value="Glutaredoxin"/>
    <property type="match status" value="1"/>
</dbReference>
<dbReference type="KEGG" id="phb:HYN04_06595"/>
<name>A0A2Z3HVR3_9CAUL</name>
<keyword evidence="3" id="KW-1185">Reference proteome</keyword>
<dbReference type="OrthoDB" id="7054557at2"/>
<dbReference type="GO" id="GO:0016740">
    <property type="term" value="F:transferase activity"/>
    <property type="evidence" value="ECO:0007669"/>
    <property type="project" value="UniProtKB-KW"/>
</dbReference>
<accession>A0A2Z3HVR3</accession>
<gene>
    <name evidence="2" type="ORF">HYN04_06595</name>
</gene>
<dbReference type="AlphaFoldDB" id="A0A2Z3HVR3"/>
<evidence type="ECO:0000313" key="3">
    <source>
        <dbReference type="Proteomes" id="UP000247763"/>
    </source>
</evidence>
<dbReference type="Gene3D" id="1.20.1050.10">
    <property type="match status" value="1"/>
</dbReference>
<dbReference type="Pfam" id="PF13409">
    <property type="entry name" value="GST_N_2"/>
    <property type="match status" value="1"/>
</dbReference>
<evidence type="ECO:0000259" key="1">
    <source>
        <dbReference type="Pfam" id="PF13409"/>
    </source>
</evidence>
<dbReference type="InterPro" id="IPR036249">
    <property type="entry name" value="Thioredoxin-like_sf"/>
</dbReference>
<feature type="domain" description="GST N-terminal" evidence="1">
    <location>
        <begin position="26"/>
        <end position="89"/>
    </location>
</feature>